<dbReference type="PROSITE" id="PS01124">
    <property type="entry name" value="HTH_ARAC_FAMILY_2"/>
    <property type="match status" value="1"/>
</dbReference>
<dbReference type="GO" id="GO:0003700">
    <property type="term" value="F:DNA-binding transcription factor activity"/>
    <property type="evidence" value="ECO:0007669"/>
    <property type="project" value="InterPro"/>
</dbReference>
<dbReference type="SUPFAM" id="SSF51215">
    <property type="entry name" value="Regulatory protein AraC"/>
    <property type="match status" value="1"/>
</dbReference>
<dbReference type="SMART" id="SM00342">
    <property type="entry name" value="HTH_ARAC"/>
    <property type="match status" value="1"/>
</dbReference>
<sequence>MNRACTHQFFDLNLPLNPLGRIESGVIIRNGTGTGFSRMRRWAQYQLVLILEGEGVYRDSEGRDFAVKKGDLFVTTPHVAHQYGPQDGKVWDELAIGFCGKLFDLWQQTGLLHPLEKPYILTPFEKWYRELRELLVPNRLERQQPIRHLIRLQTLLEDLAFDQPAKVAHQPEWLATALGMIDTPDLTRPPTVNELAEACGLGVHTFRREFARHTGVGPVAYVHRIRMERARSLLTSTDLPIKVIAQQLGFSDAFHFSSAFKKYAGWSPRSFKEEFLRVNPHFGANNDNSHPA</sequence>
<evidence type="ECO:0000256" key="4">
    <source>
        <dbReference type="ARBA" id="ARBA00023163"/>
    </source>
</evidence>
<evidence type="ECO:0000313" key="6">
    <source>
        <dbReference type="EMBL" id="TSJ78436.1"/>
    </source>
</evidence>
<dbReference type="Pfam" id="PF12833">
    <property type="entry name" value="HTH_18"/>
    <property type="match status" value="1"/>
</dbReference>
<evidence type="ECO:0000256" key="2">
    <source>
        <dbReference type="ARBA" id="ARBA00023125"/>
    </source>
</evidence>
<dbReference type="Proteomes" id="UP000315648">
    <property type="component" value="Unassembled WGS sequence"/>
</dbReference>
<gene>
    <name evidence="6" type="ORF">FPL22_03815</name>
</gene>
<feature type="domain" description="HTH araC/xylS-type" evidence="5">
    <location>
        <begin position="185"/>
        <end position="274"/>
    </location>
</feature>
<evidence type="ECO:0000259" key="5">
    <source>
        <dbReference type="PROSITE" id="PS01124"/>
    </source>
</evidence>
<organism evidence="6 7">
    <name type="scientific">Rariglobus hedericola</name>
    <dbReference type="NCBI Taxonomy" id="2597822"/>
    <lineage>
        <taxon>Bacteria</taxon>
        <taxon>Pseudomonadati</taxon>
        <taxon>Verrucomicrobiota</taxon>
        <taxon>Opitutia</taxon>
        <taxon>Opitutales</taxon>
        <taxon>Opitutaceae</taxon>
        <taxon>Rariglobus</taxon>
    </lineage>
</organism>
<dbReference type="AlphaFoldDB" id="A0A556QP67"/>
<dbReference type="InterPro" id="IPR009057">
    <property type="entry name" value="Homeodomain-like_sf"/>
</dbReference>
<proteinExistence type="predicted"/>
<dbReference type="Pfam" id="PF02311">
    <property type="entry name" value="AraC_binding"/>
    <property type="match status" value="1"/>
</dbReference>
<dbReference type="PANTHER" id="PTHR46796">
    <property type="entry name" value="HTH-TYPE TRANSCRIPTIONAL ACTIVATOR RHAS-RELATED"/>
    <property type="match status" value="1"/>
</dbReference>
<dbReference type="InterPro" id="IPR018060">
    <property type="entry name" value="HTH_AraC"/>
</dbReference>
<dbReference type="InterPro" id="IPR037923">
    <property type="entry name" value="HTH-like"/>
</dbReference>
<dbReference type="GO" id="GO:0043565">
    <property type="term" value="F:sequence-specific DNA binding"/>
    <property type="evidence" value="ECO:0007669"/>
    <property type="project" value="InterPro"/>
</dbReference>
<dbReference type="RefSeq" id="WP_144228777.1">
    <property type="nucleotide sequence ID" value="NZ_CBCRVV010000021.1"/>
</dbReference>
<evidence type="ECO:0000256" key="1">
    <source>
        <dbReference type="ARBA" id="ARBA00023015"/>
    </source>
</evidence>
<evidence type="ECO:0000313" key="7">
    <source>
        <dbReference type="Proteomes" id="UP000315648"/>
    </source>
</evidence>
<accession>A0A556QP67</accession>
<keyword evidence="3" id="KW-0010">Activator</keyword>
<dbReference type="PROSITE" id="PS00041">
    <property type="entry name" value="HTH_ARAC_FAMILY_1"/>
    <property type="match status" value="1"/>
</dbReference>
<dbReference type="SUPFAM" id="SSF46689">
    <property type="entry name" value="Homeodomain-like"/>
    <property type="match status" value="2"/>
</dbReference>
<keyword evidence="2" id="KW-0238">DNA-binding</keyword>
<keyword evidence="7" id="KW-1185">Reference proteome</keyword>
<dbReference type="Gene3D" id="1.10.10.60">
    <property type="entry name" value="Homeodomain-like"/>
    <property type="match status" value="2"/>
</dbReference>
<dbReference type="InterPro" id="IPR020449">
    <property type="entry name" value="Tscrpt_reg_AraC-type_HTH"/>
</dbReference>
<dbReference type="InterPro" id="IPR003313">
    <property type="entry name" value="AraC-bd"/>
</dbReference>
<dbReference type="InterPro" id="IPR018062">
    <property type="entry name" value="HTH_AraC-typ_CS"/>
</dbReference>
<reference evidence="6 7" key="1">
    <citation type="submission" date="2019-07" db="EMBL/GenBank/DDBJ databases">
        <title>Description of 53C-WASEF.</title>
        <authorList>
            <person name="Pitt A."/>
            <person name="Hahn M.W."/>
        </authorList>
    </citation>
    <scope>NUCLEOTIDE SEQUENCE [LARGE SCALE GENOMIC DNA]</scope>
    <source>
        <strain evidence="6 7">53C-WASEF</strain>
    </source>
</reference>
<protein>
    <submittedName>
        <fullName evidence="6">Helix-turn-helix domain-containing protein</fullName>
    </submittedName>
</protein>
<dbReference type="InterPro" id="IPR050204">
    <property type="entry name" value="AraC_XylS_family_regulators"/>
</dbReference>
<dbReference type="Gene3D" id="2.60.120.280">
    <property type="entry name" value="Regulatory protein AraC"/>
    <property type="match status" value="1"/>
</dbReference>
<name>A0A556QP67_9BACT</name>
<keyword evidence="4" id="KW-0804">Transcription</keyword>
<dbReference type="EMBL" id="VMBG01000001">
    <property type="protein sequence ID" value="TSJ78436.1"/>
    <property type="molecule type" value="Genomic_DNA"/>
</dbReference>
<dbReference type="PRINTS" id="PR00032">
    <property type="entry name" value="HTHARAC"/>
</dbReference>
<evidence type="ECO:0000256" key="3">
    <source>
        <dbReference type="ARBA" id="ARBA00023159"/>
    </source>
</evidence>
<comment type="caution">
    <text evidence="6">The sequence shown here is derived from an EMBL/GenBank/DDBJ whole genome shotgun (WGS) entry which is preliminary data.</text>
</comment>
<dbReference type="OrthoDB" id="2060755at2"/>
<keyword evidence="1" id="KW-0805">Transcription regulation</keyword>